<dbReference type="EMBL" id="JBHUOM010000067">
    <property type="protein sequence ID" value="MFD2938374.1"/>
    <property type="molecule type" value="Genomic_DNA"/>
</dbReference>
<keyword evidence="2" id="KW-1185">Reference proteome</keyword>
<proteinExistence type="predicted"/>
<evidence type="ECO:0000313" key="2">
    <source>
        <dbReference type="Proteomes" id="UP001597512"/>
    </source>
</evidence>
<name>A0ABW6AWE2_9BACT</name>
<accession>A0ABW6AWE2</accession>
<dbReference type="RefSeq" id="WP_381509234.1">
    <property type="nucleotide sequence ID" value="NZ_JBHUOM010000067.1"/>
</dbReference>
<dbReference type="Proteomes" id="UP001597512">
    <property type="component" value="Unassembled WGS sequence"/>
</dbReference>
<sequence length="353" mass="41029">MFILTERCIQFSIDKVSVMTPTNSETSKRAQLRFEYDSMVNFNISDDLCANAVHLDGSLLPIDGLVKMTLDIPSESPHQIHAISVFEFNIREDRPEYQAFKSVIDGEEEDSKFHQFFRNRVDAYEDFLEKLIDYLIWRKKLHVHYTQPRKIETSHCIWTLNGKSKARSATLQYYAIGDPIEIEIPGTDITIDDFSDFKTILNTTNSSKPLYHELLEESVRLLQTRQLRSAYLMLYSAIEVATKNLISYKKPDTDFLINSMASPDLVKLYREYINKTLIINMLSKDSIETLGNMATQRNAIAHQGKIPKLDVIIKHANFVRRLLYDIDAQFGYTWVHQVDESIWSDEAMYSRQK</sequence>
<gene>
    <name evidence="1" type="ORF">ACFS25_31720</name>
</gene>
<reference evidence="2" key="1">
    <citation type="journal article" date="2019" name="Int. J. Syst. Evol. Microbiol.">
        <title>The Global Catalogue of Microorganisms (GCM) 10K type strain sequencing project: providing services to taxonomists for standard genome sequencing and annotation.</title>
        <authorList>
            <consortium name="The Broad Institute Genomics Platform"/>
            <consortium name="The Broad Institute Genome Sequencing Center for Infectious Disease"/>
            <person name="Wu L."/>
            <person name="Ma J."/>
        </authorList>
    </citation>
    <scope>NUCLEOTIDE SEQUENCE [LARGE SCALE GENOMIC DNA]</scope>
    <source>
        <strain evidence="2">KCTC 52490</strain>
    </source>
</reference>
<organism evidence="1 2">
    <name type="scientific">Spirosoma flavum</name>
    <dbReference type="NCBI Taxonomy" id="2048557"/>
    <lineage>
        <taxon>Bacteria</taxon>
        <taxon>Pseudomonadati</taxon>
        <taxon>Bacteroidota</taxon>
        <taxon>Cytophagia</taxon>
        <taxon>Cytophagales</taxon>
        <taxon>Cytophagaceae</taxon>
        <taxon>Spirosoma</taxon>
    </lineage>
</organism>
<evidence type="ECO:0008006" key="3">
    <source>
        <dbReference type="Google" id="ProtNLM"/>
    </source>
</evidence>
<comment type="caution">
    <text evidence="1">The sequence shown here is derived from an EMBL/GenBank/DDBJ whole genome shotgun (WGS) entry which is preliminary data.</text>
</comment>
<evidence type="ECO:0000313" key="1">
    <source>
        <dbReference type="EMBL" id="MFD2938374.1"/>
    </source>
</evidence>
<protein>
    <recommendedName>
        <fullName evidence="3">Apea-like HEPN domain-containing protein</fullName>
    </recommendedName>
</protein>